<dbReference type="SUPFAM" id="SSF53448">
    <property type="entry name" value="Nucleotide-diphospho-sugar transferases"/>
    <property type="match status" value="1"/>
</dbReference>
<dbReference type="EMBL" id="CP019937">
    <property type="protein sequence ID" value="ARO13444.1"/>
    <property type="molecule type" value="Genomic_DNA"/>
</dbReference>
<dbReference type="STRING" id="92947.BVG79_00084"/>
<dbReference type="GO" id="GO:0061602">
    <property type="term" value="F:molybdenum cofactor cytidylyltransferase activity"/>
    <property type="evidence" value="ECO:0007669"/>
    <property type="project" value="UniProtKB-EC"/>
</dbReference>
<reference evidence="3 4" key="1">
    <citation type="submission" date="2017-02" db="EMBL/GenBank/DDBJ databases">
        <title>Ketogulonicigenium robustum SPU B003 Genome sequencing and assembly.</title>
        <authorList>
            <person name="Li Y."/>
            <person name="Liu L."/>
            <person name="Wang C."/>
            <person name="Zhang M."/>
            <person name="Zhang T."/>
            <person name="Zhang Y."/>
        </authorList>
    </citation>
    <scope>NUCLEOTIDE SEQUENCE [LARGE SCALE GENOMIC DNA]</scope>
    <source>
        <strain evidence="3 4">SPU_B003</strain>
    </source>
</reference>
<dbReference type="Gene3D" id="3.90.550.10">
    <property type="entry name" value="Spore Coat Polysaccharide Biosynthesis Protein SpsA, Chain A"/>
    <property type="match status" value="1"/>
</dbReference>
<proteinExistence type="predicted"/>
<evidence type="ECO:0000313" key="3">
    <source>
        <dbReference type="EMBL" id="ARO13444.1"/>
    </source>
</evidence>
<evidence type="ECO:0000259" key="2">
    <source>
        <dbReference type="Pfam" id="PF12804"/>
    </source>
</evidence>
<sequence>MPQPSDITLGVVLAAGLSRRFGPDNKLTYPWQGRPMLGWPLAALHGATLDHRAAVVSDPAVAALVPPSFQTITLPTGLPMASSFAAAVDHAVAIGAARLLVCLGDMPGIDTPVLQSLLAMGGSAACVHDGARMPPMVLDAADFAAARAGAKGDRGARAFLQSLAPSQLLPLNDTAARDVDTPP</sequence>
<dbReference type="AlphaFoldDB" id="A0A1W6NW48"/>
<gene>
    <name evidence="3" type="ORF">BVG79_00084</name>
</gene>
<evidence type="ECO:0000256" key="1">
    <source>
        <dbReference type="ARBA" id="ARBA00022842"/>
    </source>
</evidence>
<evidence type="ECO:0000313" key="4">
    <source>
        <dbReference type="Proteomes" id="UP000242447"/>
    </source>
</evidence>
<feature type="domain" description="MobA-like NTP transferase" evidence="2">
    <location>
        <begin position="10"/>
        <end position="163"/>
    </location>
</feature>
<dbReference type="InterPro" id="IPR025877">
    <property type="entry name" value="MobA-like_NTP_Trfase"/>
</dbReference>
<accession>A0A1W6NW48</accession>
<organism evidence="3 4">
    <name type="scientific">Ketogulonicigenium robustum</name>
    <dbReference type="NCBI Taxonomy" id="92947"/>
    <lineage>
        <taxon>Bacteria</taxon>
        <taxon>Pseudomonadati</taxon>
        <taxon>Pseudomonadota</taxon>
        <taxon>Alphaproteobacteria</taxon>
        <taxon>Rhodobacterales</taxon>
        <taxon>Roseobacteraceae</taxon>
        <taxon>Ketogulonicigenium</taxon>
    </lineage>
</organism>
<dbReference type="KEGG" id="kro:BVG79_00084"/>
<keyword evidence="3" id="KW-0548">Nucleotidyltransferase</keyword>
<dbReference type="PANTHER" id="PTHR43777:SF1">
    <property type="entry name" value="MOLYBDENUM COFACTOR CYTIDYLYLTRANSFERASE"/>
    <property type="match status" value="1"/>
</dbReference>
<dbReference type="Pfam" id="PF12804">
    <property type="entry name" value="NTP_transf_3"/>
    <property type="match status" value="1"/>
</dbReference>
<dbReference type="EC" id="2.7.7.76" evidence="3"/>
<dbReference type="InterPro" id="IPR029044">
    <property type="entry name" value="Nucleotide-diphossugar_trans"/>
</dbReference>
<keyword evidence="1" id="KW-0460">Magnesium</keyword>
<keyword evidence="3" id="KW-0808">Transferase</keyword>
<dbReference type="Proteomes" id="UP000242447">
    <property type="component" value="Chromosome"/>
</dbReference>
<keyword evidence="4" id="KW-1185">Reference proteome</keyword>
<protein>
    <submittedName>
        <fullName evidence="3">Molybdenum cofactor cytidylyltransferase</fullName>
        <ecNumber evidence="3">2.7.7.76</ecNumber>
    </submittedName>
</protein>
<name>A0A1W6NW48_9RHOB</name>
<dbReference type="PANTHER" id="PTHR43777">
    <property type="entry name" value="MOLYBDENUM COFACTOR CYTIDYLYLTRANSFERASE"/>
    <property type="match status" value="1"/>
</dbReference>